<dbReference type="EMBL" id="CAXITT010000089">
    <property type="protein sequence ID" value="CAL1531455.1"/>
    <property type="molecule type" value="Genomic_DNA"/>
</dbReference>
<keyword evidence="6" id="KW-1185">Reference proteome</keyword>
<reference evidence="5 6" key="1">
    <citation type="submission" date="2024-04" db="EMBL/GenBank/DDBJ databases">
        <authorList>
            <consortium name="Genoscope - CEA"/>
            <person name="William W."/>
        </authorList>
    </citation>
    <scope>NUCLEOTIDE SEQUENCE [LARGE SCALE GENOMIC DNA]</scope>
</reference>
<dbReference type="Gene3D" id="3.30.60.30">
    <property type="match status" value="2"/>
</dbReference>
<dbReference type="PANTHER" id="PTHR10913:SF45">
    <property type="entry name" value="FOLLISTATIN, ISOFORM A-RELATED"/>
    <property type="match status" value="1"/>
</dbReference>
<dbReference type="AlphaFoldDB" id="A0AAV2HCD1"/>
<dbReference type="InterPro" id="IPR002350">
    <property type="entry name" value="Kazal_dom"/>
</dbReference>
<dbReference type="SUPFAM" id="SSF100895">
    <property type="entry name" value="Kazal-type serine protease inhibitors"/>
    <property type="match status" value="2"/>
</dbReference>
<evidence type="ECO:0000256" key="3">
    <source>
        <dbReference type="ARBA" id="ARBA00023157"/>
    </source>
</evidence>
<keyword evidence="1" id="KW-0646">Protease inhibitor</keyword>
<protein>
    <recommendedName>
        <fullName evidence="4">Kazal-like domain-containing protein</fullName>
    </recommendedName>
</protein>
<evidence type="ECO:0000259" key="4">
    <source>
        <dbReference type="PROSITE" id="PS51465"/>
    </source>
</evidence>
<dbReference type="InterPro" id="IPR036058">
    <property type="entry name" value="Kazal_dom_sf"/>
</dbReference>
<dbReference type="PROSITE" id="PS51465">
    <property type="entry name" value="KAZAL_2"/>
    <property type="match status" value="2"/>
</dbReference>
<comment type="caution">
    <text evidence="5">The sequence shown here is derived from an EMBL/GenBank/DDBJ whole genome shotgun (WGS) entry which is preliminary data.</text>
</comment>
<feature type="domain" description="Kazal-like" evidence="4">
    <location>
        <begin position="1"/>
        <end position="52"/>
    </location>
</feature>
<keyword evidence="3" id="KW-1015">Disulfide bond</keyword>
<dbReference type="CDD" id="cd00104">
    <property type="entry name" value="KAZAL_FS"/>
    <property type="match status" value="1"/>
</dbReference>
<organism evidence="5 6">
    <name type="scientific">Lymnaea stagnalis</name>
    <name type="common">Great pond snail</name>
    <name type="synonym">Helix stagnalis</name>
    <dbReference type="NCBI Taxonomy" id="6523"/>
    <lineage>
        <taxon>Eukaryota</taxon>
        <taxon>Metazoa</taxon>
        <taxon>Spiralia</taxon>
        <taxon>Lophotrochozoa</taxon>
        <taxon>Mollusca</taxon>
        <taxon>Gastropoda</taxon>
        <taxon>Heterobranchia</taxon>
        <taxon>Euthyneura</taxon>
        <taxon>Panpulmonata</taxon>
        <taxon>Hygrophila</taxon>
        <taxon>Lymnaeoidea</taxon>
        <taxon>Lymnaeidae</taxon>
        <taxon>Lymnaea</taxon>
    </lineage>
</organism>
<dbReference type="Pfam" id="PF07648">
    <property type="entry name" value="Kazal_2"/>
    <property type="match status" value="2"/>
</dbReference>
<dbReference type="GO" id="GO:0030154">
    <property type="term" value="P:cell differentiation"/>
    <property type="evidence" value="ECO:0007669"/>
    <property type="project" value="TreeGrafter"/>
</dbReference>
<keyword evidence="2" id="KW-0722">Serine protease inhibitor</keyword>
<feature type="domain" description="Kazal-like" evidence="4">
    <location>
        <begin position="54"/>
        <end position="106"/>
    </location>
</feature>
<evidence type="ECO:0000313" key="5">
    <source>
        <dbReference type="EMBL" id="CAL1531455.1"/>
    </source>
</evidence>
<proteinExistence type="predicted"/>
<dbReference type="GO" id="GO:0005576">
    <property type="term" value="C:extracellular region"/>
    <property type="evidence" value="ECO:0007669"/>
    <property type="project" value="TreeGrafter"/>
</dbReference>
<accession>A0AAV2HCD1</accession>
<dbReference type="InterPro" id="IPR050653">
    <property type="entry name" value="Prot_Inhib_GrowthFact_Antg"/>
</dbReference>
<evidence type="ECO:0000313" key="6">
    <source>
        <dbReference type="Proteomes" id="UP001497497"/>
    </source>
</evidence>
<dbReference type="GO" id="GO:0004867">
    <property type="term" value="F:serine-type endopeptidase inhibitor activity"/>
    <property type="evidence" value="ECO:0007669"/>
    <property type="project" value="UniProtKB-KW"/>
</dbReference>
<name>A0AAV2HCD1_LYMST</name>
<evidence type="ECO:0000256" key="1">
    <source>
        <dbReference type="ARBA" id="ARBA00022690"/>
    </source>
</evidence>
<dbReference type="Proteomes" id="UP001497497">
    <property type="component" value="Unassembled WGS sequence"/>
</dbReference>
<gene>
    <name evidence="5" type="ORF">GSLYS_00005550001</name>
</gene>
<feature type="non-terminal residue" evidence="5">
    <location>
        <position position="1"/>
    </location>
</feature>
<evidence type="ECO:0000256" key="2">
    <source>
        <dbReference type="ARBA" id="ARBA00022900"/>
    </source>
</evidence>
<dbReference type="PANTHER" id="PTHR10913">
    <property type="entry name" value="FOLLISTATIN-RELATED"/>
    <property type="match status" value="1"/>
</dbReference>
<sequence>CNKKIDQVCGSDGVTYNNECLLRRKADALQKDDTEGNATKRLVVSYPGPCLEDVEDSNACEDACVLLHQPVCGSDGKTYSNECRLSVANCERKSKVLVTIKHDGEC</sequence>
<dbReference type="SMART" id="SM00280">
    <property type="entry name" value="KAZAL"/>
    <property type="match status" value="2"/>
</dbReference>